<dbReference type="Proteomes" id="UP000477680">
    <property type="component" value="Chromosome"/>
</dbReference>
<dbReference type="EMBL" id="CP048711">
    <property type="protein sequence ID" value="QIB64517.1"/>
    <property type="molecule type" value="Genomic_DNA"/>
</dbReference>
<dbReference type="KEGG" id="kim:G3T16_02995"/>
<dbReference type="InterPro" id="IPR020904">
    <property type="entry name" value="Sc_DH/Rdtase_CS"/>
</dbReference>
<dbReference type="Pfam" id="PF00106">
    <property type="entry name" value="adh_short"/>
    <property type="match status" value="1"/>
</dbReference>
<dbReference type="PRINTS" id="PR00081">
    <property type="entry name" value="GDHRDH"/>
</dbReference>
<evidence type="ECO:0000256" key="1">
    <source>
        <dbReference type="ARBA" id="ARBA00006484"/>
    </source>
</evidence>
<protein>
    <submittedName>
        <fullName evidence="4">SDR family oxidoreductase</fullName>
    </submittedName>
</protein>
<dbReference type="InterPro" id="IPR057326">
    <property type="entry name" value="KR_dom"/>
</dbReference>
<dbReference type="PROSITE" id="PS00061">
    <property type="entry name" value="ADH_SHORT"/>
    <property type="match status" value="1"/>
</dbReference>
<keyword evidence="5" id="KW-1185">Reference proteome</keyword>
<evidence type="ECO:0000259" key="3">
    <source>
        <dbReference type="SMART" id="SM00822"/>
    </source>
</evidence>
<dbReference type="AlphaFoldDB" id="A0A6C0U0L5"/>
<evidence type="ECO:0000313" key="4">
    <source>
        <dbReference type="EMBL" id="QIB64517.1"/>
    </source>
</evidence>
<dbReference type="CDD" id="cd05233">
    <property type="entry name" value="SDR_c"/>
    <property type="match status" value="1"/>
</dbReference>
<dbReference type="GO" id="GO:0032787">
    <property type="term" value="P:monocarboxylic acid metabolic process"/>
    <property type="evidence" value="ECO:0007669"/>
    <property type="project" value="UniProtKB-ARBA"/>
</dbReference>
<comment type="similarity">
    <text evidence="1 2">Belongs to the short-chain dehydrogenases/reductases (SDR) family.</text>
</comment>
<dbReference type="PANTHER" id="PTHR42879">
    <property type="entry name" value="3-OXOACYL-(ACYL-CARRIER-PROTEIN) REDUCTASE"/>
    <property type="match status" value="1"/>
</dbReference>
<dbReference type="Gene3D" id="3.40.50.720">
    <property type="entry name" value="NAD(P)-binding Rossmann-like Domain"/>
    <property type="match status" value="1"/>
</dbReference>
<gene>
    <name evidence="4" type="ORF">G3T16_02995</name>
</gene>
<dbReference type="PRINTS" id="PR00080">
    <property type="entry name" value="SDRFAMILY"/>
</dbReference>
<name>A0A6C0U0L5_9GAMM</name>
<dbReference type="FunFam" id="3.40.50.720:FF:000084">
    <property type="entry name" value="Short-chain dehydrogenase reductase"/>
    <property type="match status" value="1"/>
</dbReference>
<dbReference type="SUPFAM" id="SSF51735">
    <property type="entry name" value="NAD(P)-binding Rossmann-fold domains"/>
    <property type="match status" value="1"/>
</dbReference>
<dbReference type="RefSeq" id="WP_163493767.1">
    <property type="nucleotide sequence ID" value="NZ_CP048711.1"/>
</dbReference>
<dbReference type="InterPro" id="IPR036291">
    <property type="entry name" value="NAD(P)-bd_dom_sf"/>
</dbReference>
<accession>A0A6C0U0L5</accession>
<dbReference type="PANTHER" id="PTHR42879:SF2">
    <property type="entry name" value="3-OXOACYL-[ACYL-CARRIER-PROTEIN] REDUCTASE FABG"/>
    <property type="match status" value="1"/>
</dbReference>
<feature type="domain" description="Ketoreductase" evidence="3">
    <location>
        <begin position="2"/>
        <end position="170"/>
    </location>
</feature>
<evidence type="ECO:0000313" key="5">
    <source>
        <dbReference type="Proteomes" id="UP000477680"/>
    </source>
</evidence>
<organism evidence="4 5">
    <name type="scientific">Kineobactrum salinum</name>
    <dbReference type="NCBI Taxonomy" id="2708301"/>
    <lineage>
        <taxon>Bacteria</taxon>
        <taxon>Pseudomonadati</taxon>
        <taxon>Pseudomonadota</taxon>
        <taxon>Gammaproteobacteria</taxon>
        <taxon>Cellvibrionales</taxon>
        <taxon>Halieaceae</taxon>
        <taxon>Kineobactrum</taxon>
    </lineage>
</organism>
<sequence>MKHALITGAGSGIGAAIATTLAANDYRVSLLGRRLEALEATAADIAPGDNRQCIVCDVTVEDSVTQAFAQAEAGFGAIDVLVNCAGSAPTAPFHKLSASAWQQVMDVNLNGVFHCCAQVVGGMRERNAGRIVNIASTASLKGYAYVSAYCAAKHAVLGLTRALALELAQKGVTVNAVCPGYTDTDIVRNAVTTIVAKTGRSEAEALRQFTATNPQGRLIEPGEVADTVLWLCSDSARSVTGQAISISGGETS</sequence>
<dbReference type="InterPro" id="IPR002347">
    <property type="entry name" value="SDR_fam"/>
</dbReference>
<evidence type="ECO:0000256" key="2">
    <source>
        <dbReference type="RuleBase" id="RU000363"/>
    </source>
</evidence>
<dbReference type="InterPro" id="IPR050259">
    <property type="entry name" value="SDR"/>
</dbReference>
<proteinExistence type="inferred from homology"/>
<reference evidence="4 5" key="1">
    <citation type="submission" date="2020-02" db="EMBL/GenBank/DDBJ databases">
        <title>Genome sequencing for Kineobactrum sp. M2.</title>
        <authorList>
            <person name="Park S.-J."/>
        </authorList>
    </citation>
    <scope>NUCLEOTIDE SEQUENCE [LARGE SCALE GENOMIC DNA]</scope>
    <source>
        <strain evidence="4 5">M2</strain>
    </source>
</reference>
<dbReference type="SMART" id="SM00822">
    <property type="entry name" value="PKS_KR"/>
    <property type="match status" value="1"/>
</dbReference>